<proteinExistence type="predicted"/>
<reference evidence="1" key="1">
    <citation type="journal article" date="2020" name="Microb. Genom.">
        <title>Genetic diversity of clinical and environmental Mucorales isolates obtained from an investigation of mucormycosis cases among solid organ transplant recipients.</title>
        <authorList>
            <person name="Nguyen M.H."/>
            <person name="Kaul D."/>
            <person name="Muto C."/>
            <person name="Cheng S.J."/>
            <person name="Richter R.A."/>
            <person name="Bruno V.M."/>
            <person name="Liu G."/>
            <person name="Beyhan S."/>
            <person name="Sundermann A.J."/>
            <person name="Mounaud S."/>
            <person name="Pasculle A.W."/>
            <person name="Nierman W.C."/>
            <person name="Driscoll E."/>
            <person name="Cumbie R."/>
            <person name="Clancy C.J."/>
            <person name="Dupont C.L."/>
        </authorList>
    </citation>
    <scope>NUCLEOTIDE SEQUENCE</scope>
    <source>
        <strain evidence="1">GL11</strain>
    </source>
</reference>
<dbReference type="EMBL" id="JAANQT010002598">
    <property type="protein sequence ID" value="KAG1302155.1"/>
    <property type="molecule type" value="Genomic_DNA"/>
</dbReference>
<evidence type="ECO:0000313" key="1">
    <source>
        <dbReference type="EMBL" id="KAG1302155.1"/>
    </source>
</evidence>
<dbReference type="OrthoDB" id="10272017at2759"/>
<accession>A0A9P7BMN8</accession>
<keyword evidence="2" id="KW-1185">Reference proteome</keyword>
<sequence length="170" mass="19183">MSYGLSNKFHLVDAHPRNSDPGNSARDVSKGLKLESRTAALEGLSLKETETTKNLESDFYFKLLAAIMDQPMDQIVNNFEDLSVSKRTLYHYTANLWTFTLEKVRLEPAKMVDSLGVEYMANRVSIDESRFFENLQTSQGQAPKEGSGKFKVLTAKSSYLINNSHATLFF</sequence>
<dbReference type="AlphaFoldDB" id="A0A9P7BMN8"/>
<name>A0A9P7BMN8_RHIOR</name>
<dbReference type="Proteomes" id="UP000716291">
    <property type="component" value="Unassembled WGS sequence"/>
</dbReference>
<evidence type="ECO:0000313" key="2">
    <source>
        <dbReference type="Proteomes" id="UP000716291"/>
    </source>
</evidence>
<organism evidence="1 2">
    <name type="scientific">Rhizopus oryzae</name>
    <name type="common">Mucormycosis agent</name>
    <name type="synonym">Rhizopus arrhizus var. delemar</name>
    <dbReference type="NCBI Taxonomy" id="64495"/>
    <lineage>
        <taxon>Eukaryota</taxon>
        <taxon>Fungi</taxon>
        <taxon>Fungi incertae sedis</taxon>
        <taxon>Mucoromycota</taxon>
        <taxon>Mucoromycotina</taxon>
        <taxon>Mucoromycetes</taxon>
        <taxon>Mucorales</taxon>
        <taxon>Mucorineae</taxon>
        <taxon>Rhizopodaceae</taxon>
        <taxon>Rhizopus</taxon>
    </lineage>
</organism>
<protein>
    <submittedName>
        <fullName evidence="1">Uncharacterized protein</fullName>
    </submittedName>
</protein>
<comment type="caution">
    <text evidence="1">The sequence shown here is derived from an EMBL/GenBank/DDBJ whole genome shotgun (WGS) entry which is preliminary data.</text>
</comment>
<gene>
    <name evidence="1" type="ORF">G6F64_011175</name>
</gene>